<protein>
    <submittedName>
        <fullName evidence="1">Uncharacterized protein</fullName>
    </submittedName>
</protein>
<dbReference type="AlphaFoldDB" id="A0A2I3C503"/>
<organism evidence="1 2">
    <name type="scientific">Vibrio alginolyticus (strain ATCC 17749 / DSM 2171 / NBRC 15630 / NCIMB 1903 / NCTC 12160 / XII-53)</name>
    <dbReference type="NCBI Taxonomy" id="1219076"/>
    <lineage>
        <taxon>Bacteria</taxon>
        <taxon>Pseudomonadati</taxon>
        <taxon>Pseudomonadota</taxon>
        <taxon>Gammaproteobacteria</taxon>
        <taxon>Vibrionales</taxon>
        <taxon>Vibrionaceae</taxon>
        <taxon>Vibrio</taxon>
    </lineage>
</organism>
<evidence type="ECO:0000313" key="1">
    <source>
        <dbReference type="EMBL" id="AGV16682.1"/>
    </source>
</evidence>
<sequence>MKKILFILCTLMSGVVMSEGLFLSSYNEVSERYAILDEFEESGVLYLTKPQTQKPERDAVAYIQYVPVSEESWKQKMRAGEPPQLHQGLVSKTAIIEKTVEQDFSFQWSADGNSVALLYRSVPIAFVTKSEKYGFSKAVVSDSPVVSVWNSEKFSELFA</sequence>
<name>A0A2I3C503_VIBAX</name>
<proteinExistence type="predicted"/>
<dbReference type="Proteomes" id="UP000016714">
    <property type="component" value="Chromosome 1"/>
</dbReference>
<dbReference type="RefSeq" id="WP_021033927.1">
    <property type="nucleotide sequence ID" value="NC_022349.1"/>
</dbReference>
<reference evidence="1 2" key="1">
    <citation type="journal article" date="2015" name="Genome Announc.">
        <title>Complete genome sequence of Vibrio alginolyticus ATCC 17749.</title>
        <authorList>
            <person name="Liu X.F."/>
            <person name="Cao Y."/>
            <person name="Zhang H.L."/>
            <person name="Chen Y.J."/>
            <person name="Hu C.J."/>
        </authorList>
    </citation>
    <scope>NUCLEOTIDE SEQUENCE [LARGE SCALE GENOMIC DNA]</scope>
    <source>
        <strain evidence="2">ATCC 17749 / DSM 2171 / NBRC 15630 / NCIMB 1903 / NCTC 12160 / XII-53</strain>
    </source>
</reference>
<dbReference type="KEGG" id="vag:N646_0849"/>
<dbReference type="EMBL" id="CP006718">
    <property type="protein sequence ID" value="AGV16682.1"/>
    <property type="molecule type" value="Genomic_DNA"/>
</dbReference>
<dbReference type="HOGENOM" id="CLU_1805383_0_0_6"/>
<accession>A0A2I3C503</accession>
<evidence type="ECO:0000313" key="2">
    <source>
        <dbReference type="Proteomes" id="UP000016714"/>
    </source>
</evidence>
<gene>
    <name evidence="1" type="ORF">N646_0849</name>
</gene>